<dbReference type="AlphaFoldDB" id="A0A3D8IJ92"/>
<dbReference type="OrthoDB" id="3725739at2"/>
<evidence type="ECO:0000313" key="2">
    <source>
        <dbReference type="Proteomes" id="UP000256379"/>
    </source>
</evidence>
<dbReference type="RefSeq" id="WP_115543188.1">
    <property type="nucleotide sequence ID" value="NZ_NXLQ01000012.1"/>
</dbReference>
<accession>A0A3D8IJ92</accession>
<reference evidence="1 2" key="1">
    <citation type="submission" date="2018-04" db="EMBL/GenBank/DDBJ databases">
        <title>Novel Campyloabacter and Helicobacter Species and Strains.</title>
        <authorList>
            <person name="Mannion A.J."/>
            <person name="Shen Z."/>
            <person name="Fox J.G."/>
        </authorList>
    </citation>
    <scope>NUCLEOTIDE SEQUENCE [LARGE SCALE GENOMIC DNA]</scope>
    <source>
        <strain evidence="1 2">MIT 17-337</strain>
    </source>
</reference>
<dbReference type="Proteomes" id="UP000256379">
    <property type="component" value="Unassembled WGS sequence"/>
</dbReference>
<proteinExistence type="predicted"/>
<dbReference type="EMBL" id="NXLQ01000012">
    <property type="protein sequence ID" value="RDU65397.1"/>
    <property type="molecule type" value="Genomic_DNA"/>
</dbReference>
<sequence>MDTLNITQEAKILIQQLKNEYHDFIIHISGGCCDGSAALCYEKGDFKIGENDILLGSVEQIEVFVHRSHYSYLEKSKLTLHALQGNGSEYSIEYGSGKYFVLESEICTTLSDDSK</sequence>
<dbReference type="Pfam" id="PF05610">
    <property type="entry name" value="DUF779"/>
    <property type="match status" value="1"/>
</dbReference>
<name>A0A3D8IJ92_9HELI</name>
<dbReference type="InterPro" id="IPR008497">
    <property type="entry name" value="DUF779"/>
</dbReference>
<organism evidence="1 2">
    <name type="scientific">Helicobacter didelphidarum</name>
    <dbReference type="NCBI Taxonomy" id="2040648"/>
    <lineage>
        <taxon>Bacteria</taxon>
        <taxon>Pseudomonadati</taxon>
        <taxon>Campylobacterota</taxon>
        <taxon>Epsilonproteobacteria</taxon>
        <taxon>Campylobacterales</taxon>
        <taxon>Helicobacteraceae</taxon>
        <taxon>Helicobacter</taxon>
    </lineage>
</organism>
<evidence type="ECO:0000313" key="1">
    <source>
        <dbReference type="EMBL" id="RDU65397.1"/>
    </source>
</evidence>
<comment type="caution">
    <text evidence="1">The sequence shown here is derived from an EMBL/GenBank/DDBJ whole genome shotgun (WGS) entry which is preliminary data.</text>
</comment>
<protein>
    <submittedName>
        <fullName evidence="1">DUF779 domain-containing protein</fullName>
    </submittedName>
</protein>
<gene>
    <name evidence="1" type="ORF">CQA53_06380</name>
</gene>
<keyword evidence="2" id="KW-1185">Reference proteome</keyword>